<protein>
    <recommendedName>
        <fullName evidence="7">Translation initiation factor IF-2, chloroplastic</fullName>
    </recommendedName>
</protein>
<evidence type="ECO:0000313" key="12">
    <source>
        <dbReference type="Proteomes" id="UP001419268"/>
    </source>
</evidence>
<dbReference type="InterPro" id="IPR000178">
    <property type="entry name" value="TF_IF2_bacterial-like"/>
</dbReference>
<feature type="chain" id="PRO_5042953147" description="Translation initiation factor IF-2, chloroplastic" evidence="9">
    <location>
        <begin position="21"/>
        <end position="1017"/>
    </location>
</feature>
<dbReference type="InterPro" id="IPR023115">
    <property type="entry name" value="TIF_IF2_dom3"/>
</dbReference>
<evidence type="ECO:0000259" key="10">
    <source>
        <dbReference type="PROSITE" id="PS51722"/>
    </source>
</evidence>
<keyword evidence="3" id="KW-0547">Nucleotide-binding</keyword>
<evidence type="ECO:0000256" key="8">
    <source>
        <dbReference type="SAM" id="MobiDB-lite"/>
    </source>
</evidence>
<dbReference type="NCBIfam" id="TIGR00487">
    <property type="entry name" value="IF-2"/>
    <property type="match status" value="1"/>
</dbReference>
<dbReference type="InterPro" id="IPR036925">
    <property type="entry name" value="TIF_IF2_dom3_sf"/>
</dbReference>
<dbReference type="FunFam" id="3.40.50.300:FF:000019">
    <property type="entry name" value="Translation initiation factor IF-2"/>
    <property type="match status" value="1"/>
</dbReference>
<dbReference type="InterPro" id="IPR000795">
    <property type="entry name" value="T_Tr_GTP-bd_dom"/>
</dbReference>
<dbReference type="Gene3D" id="2.40.30.10">
    <property type="entry name" value="Translation factors"/>
    <property type="match status" value="2"/>
</dbReference>
<dbReference type="InterPro" id="IPR053905">
    <property type="entry name" value="EF-G-like_DII"/>
</dbReference>
<keyword evidence="4" id="KW-0648">Protein biosynthesis</keyword>
<feature type="compositionally biased region" description="Basic and acidic residues" evidence="8">
    <location>
        <begin position="154"/>
        <end position="164"/>
    </location>
</feature>
<evidence type="ECO:0000256" key="7">
    <source>
        <dbReference type="ARBA" id="ARBA00044105"/>
    </source>
</evidence>
<dbReference type="Pfam" id="PF22042">
    <property type="entry name" value="EF-G_D2"/>
    <property type="match status" value="1"/>
</dbReference>
<gene>
    <name evidence="11" type="ORF">Scep_012110</name>
</gene>
<dbReference type="GO" id="GO:0005737">
    <property type="term" value="C:cytoplasm"/>
    <property type="evidence" value="ECO:0007669"/>
    <property type="project" value="TreeGrafter"/>
</dbReference>
<dbReference type="InterPro" id="IPR005225">
    <property type="entry name" value="Small_GTP-bd"/>
</dbReference>
<dbReference type="PROSITE" id="PS51722">
    <property type="entry name" value="G_TR_2"/>
    <property type="match status" value="1"/>
</dbReference>
<evidence type="ECO:0000256" key="5">
    <source>
        <dbReference type="ARBA" id="ARBA00023134"/>
    </source>
</evidence>
<dbReference type="GO" id="GO:0003743">
    <property type="term" value="F:translation initiation factor activity"/>
    <property type="evidence" value="ECO:0007669"/>
    <property type="project" value="UniProtKB-KW"/>
</dbReference>
<dbReference type="FunFam" id="3.40.50.10050:FF:000001">
    <property type="entry name" value="Translation initiation factor IF-2"/>
    <property type="match status" value="1"/>
</dbReference>
<evidence type="ECO:0000256" key="3">
    <source>
        <dbReference type="ARBA" id="ARBA00022741"/>
    </source>
</evidence>
<feature type="signal peptide" evidence="9">
    <location>
        <begin position="1"/>
        <end position="20"/>
    </location>
</feature>
<comment type="function">
    <text evidence="6">One of the essential components for the initiation of protein synthesis. Protects formylmethionyl-tRNA from spontaneous hydrolysis and promotes its binding to the 30S ribosomal subunits. Also involved in the hydrolysis of GTP during the formation of the 70S ribosomal complex.</text>
</comment>
<evidence type="ECO:0000256" key="2">
    <source>
        <dbReference type="ARBA" id="ARBA00022540"/>
    </source>
</evidence>
<dbReference type="InterPro" id="IPR009000">
    <property type="entry name" value="Transl_B-barrel_sf"/>
</dbReference>
<dbReference type="NCBIfam" id="TIGR00231">
    <property type="entry name" value="small_GTP"/>
    <property type="match status" value="1"/>
</dbReference>
<dbReference type="Pfam" id="PF00009">
    <property type="entry name" value="GTP_EFTU"/>
    <property type="match status" value="1"/>
</dbReference>
<feature type="region of interest" description="Disordered" evidence="8">
    <location>
        <begin position="218"/>
        <end position="250"/>
    </location>
</feature>
<evidence type="ECO:0000313" key="11">
    <source>
        <dbReference type="EMBL" id="KAK9132582.1"/>
    </source>
</evidence>
<dbReference type="Gene3D" id="3.40.50.10050">
    <property type="entry name" value="Translation initiation factor IF- 2, domain 3"/>
    <property type="match status" value="1"/>
</dbReference>
<keyword evidence="9" id="KW-0732">Signal</keyword>
<dbReference type="CDD" id="cd03692">
    <property type="entry name" value="mtIF2_IVc"/>
    <property type="match status" value="1"/>
</dbReference>
<organism evidence="11 12">
    <name type="scientific">Stephania cephalantha</name>
    <dbReference type="NCBI Taxonomy" id="152367"/>
    <lineage>
        <taxon>Eukaryota</taxon>
        <taxon>Viridiplantae</taxon>
        <taxon>Streptophyta</taxon>
        <taxon>Embryophyta</taxon>
        <taxon>Tracheophyta</taxon>
        <taxon>Spermatophyta</taxon>
        <taxon>Magnoliopsida</taxon>
        <taxon>Ranunculales</taxon>
        <taxon>Menispermaceae</taxon>
        <taxon>Menispermoideae</taxon>
        <taxon>Cissampelideae</taxon>
        <taxon>Stephania</taxon>
    </lineage>
</organism>
<evidence type="ECO:0000256" key="6">
    <source>
        <dbReference type="ARBA" id="ARBA00025162"/>
    </source>
</evidence>
<comment type="similarity">
    <text evidence="1">Belongs to the TRAFAC class translation factor GTPase superfamily. Classic translation factor GTPase family. IF-2 subfamily.</text>
</comment>
<dbReference type="Proteomes" id="UP001419268">
    <property type="component" value="Unassembled WGS sequence"/>
</dbReference>
<dbReference type="InterPro" id="IPR015760">
    <property type="entry name" value="TIF_IF2"/>
</dbReference>
<name>A0AAP0JEV1_9MAGN</name>
<feature type="region of interest" description="Disordered" evidence="8">
    <location>
        <begin position="154"/>
        <end position="205"/>
    </location>
</feature>
<evidence type="ECO:0000256" key="9">
    <source>
        <dbReference type="SAM" id="SignalP"/>
    </source>
</evidence>
<reference evidence="11 12" key="1">
    <citation type="submission" date="2024-01" db="EMBL/GenBank/DDBJ databases">
        <title>Genome assemblies of Stephania.</title>
        <authorList>
            <person name="Yang L."/>
        </authorList>
    </citation>
    <scope>NUCLEOTIDE SEQUENCE [LARGE SCALE GENOMIC DNA]</scope>
    <source>
        <strain evidence="11">JXDWG</strain>
        <tissue evidence="11">Leaf</tissue>
    </source>
</reference>
<dbReference type="PRINTS" id="PR00315">
    <property type="entry name" value="ELONGATNFCT"/>
</dbReference>
<dbReference type="PROSITE" id="PS01176">
    <property type="entry name" value="IF2"/>
    <property type="match status" value="1"/>
</dbReference>
<keyword evidence="2" id="KW-0396">Initiation factor</keyword>
<comment type="caution">
    <text evidence="11">The sequence shown here is derived from an EMBL/GenBank/DDBJ whole genome shotgun (WGS) entry which is preliminary data.</text>
</comment>
<dbReference type="FunFam" id="2.40.30.10:FF:000008">
    <property type="entry name" value="Translation initiation factor IF-2"/>
    <property type="match status" value="1"/>
</dbReference>
<dbReference type="HAMAP" id="MF_00100_B">
    <property type="entry name" value="IF_2_B"/>
    <property type="match status" value="1"/>
</dbReference>
<dbReference type="Gene3D" id="3.40.50.300">
    <property type="entry name" value="P-loop containing nucleotide triphosphate hydrolases"/>
    <property type="match status" value="1"/>
</dbReference>
<keyword evidence="5" id="KW-0342">GTP-binding</keyword>
<keyword evidence="12" id="KW-1185">Reference proteome</keyword>
<dbReference type="AlphaFoldDB" id="A0AAP0JEV1"/>
<evidence type="ECO:0000256" key="1">
    <source>
        <dbReference type="ARBA" id="ARBA00007733"/>
    </source>
</evidence>
<dbReference type="GO" id="GO:0005525">
    <property type="term" value="F:GTP binding"/>
    <property type="evidence" value="ECO:0007669"/>
    <property type="project" value="UniProtKB-KW"/>
</dbReference>
<dbReference type="Pfam" id="PF11987">
    <property type="entry name" value="IF-2"/>
    <property type="match status" value="1"/>
</dbReference>
<accession>A0AAP0JEV1</accession>
<dbReference type="PANTHER" id="PTHR43381:SF5">
    <property type="entry name" value="TR-TYPE G DOMAIN-CONTAINING PROTEIN"/>
    <property type="match status" value="1"/>
</dbReference>
<dbReference type="EMBL" id="JBBNAG010000005">
    <property type="protein sequence ID" value="KAK9132582.1"/>
    <property type="molecule type" value="Genomic_DNA"/>
</dbReference>
<sequence>MLIEAMASMASLASLGSVRASPSCHYDGSTSLAQRISVIKGVNNVGHRWGCLQVCKCVVAADSITEQGNSVSLESTFKNSKDGDMDNVLKPAPKPVLKARAKPETVLSNSNNSVAWRPPMSGESNDYRLSNVEERNEVIESLGEVLEKAEKLETSAPKFDDNRGNKTGSTTGIGKPRSVRPANSAVGAQKSKALKSVWRKGNPVSTVSTAKKVVKDRPNVPKMDKDEMEKEGTTTSATFRPTQPQPQPQLPLRVRPQLQEKPMVAPPPQVKRPVILKDVGASPQAIVKDSTRERKPILIDKFASKKPVVDPMIAQAVIPPPKPVKNPGFMKVKDDYRKKAGSVGGLRRRLVDEGDIPDEETSELNVSIPGATAGRKGRKWTKASRKAARLQAAKDAAPVKVEILEVGDEGMLLEDLAYNLAISEGEILGFLYTKGIRPDGIQTLDKDMVKMVCREYDVEVLEAAAIKVEEMARKNEILDEDDLDKLEDRPPVITIMGHVDHGKTTLLDYIRKSKVTASEAGGITQGIGAYKVLVPVDGKLLPCVFLDTPGHEAFGAMRARGARVTDIAIIVVAADDGVRPQTAEAIAHAKAAGVPIVIAINKVDKEGANPDRVMEELSSSGLMPVDWGGDVPMVKISALKGESVGDLLETVMLVAELQELKANPHRNAKGTVIEAGLHKSKGPIATFIVQNGTLKRGDVVVCGEAYGKVRALFDDTGSRVDEAGPSSAVQVIGLSNVPIAGDLFEVVDTLDIAREKAEARAGELRVERISAKAGDGKVTLSSLASFVSAGKLAGLDLHTLNIVMKVDVQGSIEAIRQALQVLPQDNVTLRFLLQATGEISTSDVDLAVASKAIILGFNVKAPGSVKSYADNKGVEIRLYRVIYELIDDMRKAMEGLLDPVEEQVPIGSAEVRATFSSGSGRVGGCMVTEGRVVKGCGVRIVRNRKTVYVGTLGSLRRVKEMVKEVNAGLECGIGIDEFSDWEVGDIVMAFNTVQKQRTLEEASSSMAAALAGAGFER</sequence>
<dbReference type="SUPFAM" id="SSF52156">
    <property type="entry name" value="Initiation factor IF2/eIF5b, domain 3"/>
    <property type="match status" value="1"/>
</dbReference>
<evidence type="ECO:0000256" key="4">
    <source>
        <dbReference type="ARBA" id="ARBA00022917"/>
    </source>
</evidence>
<feature type="compositionally biased region" description="Basic and acidic residues" evidence="8">
    <location>
        <begin position="218"/>
        <end position="232"/>
    </location>
</feature>
<dbReference type="CDD" id="cd01887">
    <property type="entry name" value="IF2_eIF5B"/>
    <property type="match status" value="1"/>
</dbReference>
<feature type="domain" description="Tr-type G" evidence="10">
    <location>
        <begin position="488"/>
        <end position="661"/>
    </location>
</feature>
<dbReference type="SUPFAM" id="SSF52540">
    <property type="entry name" value="P-loop containing nucleoside triphosphate hydrolases"/>
    <property type="match status" value="1"/>
</dbReference>
<dbReference type="SUPFAM" id="SSF50447">
    <property type="entry name" value="Translation proteins"/>
    <property type="match status" value="2"/>
</dbReference>
<dbReference type="FunFam" id="2.40.30.10:FF:000054">
    <property type="entry name" value="Translation initiation factor IF-2"/>
    <property type="match status" value="1"/>
</dbReference>
<proteinExistence type="inferred from homology"/>
<dbReference type="GO" id="GO:0003924">
    <property type="term" value="F:GTPase activity"/>
    <property type="evidence" value="ECO:0007669"/>
    <property type="project" value="InterPro"/>
</dbReference>
<dbReference type="InterPro" id="IPR027417">
    <property type="entry name" value="P-loop_NTPase"/>
</dbReference>
<dbReference type="CDD" id="cd03702">
    <property type="entry name" value="IF2_mtIF2_II"/>
    <property type="match status" value="1"/>
</dbReference>
<dbReference type="PANTHER" id="PTHR43381">
    <property type="entry name" value="TRANSLATION INITIATION FACTOR IF-2-RELATED"/>
    <property type="match status" value="1"/>
</dbReference>
<dbReference type="InterPro" id="IPR044145">
    <property type="entry name" value="IF2_II"/>
</dbReference>